<sequence length="366" mass="42325">MSSRLATILPYLISDFQAGFVKERLIEDNILLPQELIHYIDQPGYGGNVLLKLDMSKAFDMLSWKFLQTILTKFGFDANWIQRVMSCISNSWFSVLVNGEAAGFFKSSKGIRQGDPLSPGLFILAEDYLLRSLQKLMQEHPAMSYNTKCNLNIPCLAYADDCLIFYNGSKSSLSKISKLLDHYQSVSGQVLNTAKSTCIMSSKLTPDRNQQLHLFMEPQIPFLWWQNCSHPNVLSTLPLYYLQVIKMPEQIKTKIGKIFNKFLWGDHPWCSWEKLCAPFEEGGLNFRSLDGLYSASMMKAWYRLREGKSLWSKFMHIKYCRIRHPSVAKVREPQSRLLKNLTKFRDLIDKHIVWRIGKGGCDFWLM</sequence>
<keyword evidence="3" id="KW-1185">Reference proteome</keyword>
<dbReference type="EMBL" id="BAABME010034136">
    <property type="protein sequence ID" value="GAA0155152.1"/>
    <property type="molecule type" value="Genomic_DNA"/>
</dbReference>
<accession>A0AAV3PTN8</accession>
<gene>
    <name evidence="2" type="ORF">LIER_43308</name>
</gene>
<dbReference type="Proteomes" id="UP001454036">
    <property type="component" value="Unassembled WGS sequence"/>
</dbReference>
<dbReference type="PROSITE" id="PS50878">
    <property type="entry name" value="RT_POL"/>
    <property type="match status" value="1"/>
</dbReference>
<name>A0AAV3PTN8_LITER</name>
<dbReference type="Pfam" id="PF00078">
    <property type="entry name" value="RVT_1"/>
    <property type="match status" value="1"/>
</dbReference>
<comment type="caution">
    <text evidence="2">The sequence shown here is derived from an EMBL/GenBank/DDBJ whole genome shotgun (WGS) entry which is preliminary data.</text>
</comment>
<reference evidence="2 3" key="1">
    <citation type="submission" date="2024-01" db="EMBL/GenBank/DDBJ databases">
        <title>The complete chloroplast genome sequence of Lithospermum erythrorhizon: insights into the phylogenetic relationship among Boraginaceae species and the maternal lineages of purple gromwells.</title>
        <authorList>
            <person name="Okada T."/>
            <person name="Watanabe K."/>
        </authorList>
    </citation>
    <scope>NUCLEOTIDE SEQUENCE [LARGE SCALE GENOMIC DNA]</scope>
</reference>
<evidence type="ECO:0000259" key="1">
    <source>
        <dbReference type="PROSITE" id="PS50878"/>
    </source>
</evidence>
<organism evidence="2 3">
    <name type="scientific">Lithospermum erythrorhizon</name>
    <name type="common">Purple gromwell</name>
    <name type="synonym">Lithospermum officinale var. erythrorhizon</name>
    <dbReference type="NCBI Taxonomy" id="34254"/>
    <lineage>
        <taxon>Eukaryota</taxon>
        <taxon>Viridiplantae</taxon>
        <taxon>Streptophyta</taxon>
        <taxon>Embryophyta</taxon>
        <taxon>Tracheophyta</taxon>
        <taxon>Spermatophyta</taxon>
        <taxon>Magnoliopsida</taxon>
        <taxon>eudicotyledons</taxon>
        <taxon>Gunneridae</taxon>
        <taxon>Pentapetalae</taxon>
        <taxon>asterids</taxon>
        <taxon>lamiids</taxon>
        <taxon>Boraginales</taxon>
        <taxon>Boraginaceae</taxon>
        <taxon>Boraginoideae</taxon>
        <taxon>Lithospermeae</taxon>
        <taxon>Lithospermum</taxon>
    </lineage>
</organism>
<dbReference type="PANTHER" id="PTHR33116">
    <property type="entry name" value="REVERSE TRANSCRIPTASE ZINC-BINDING DOMAIN-CONTAINING PROTEIN-RELATED-RELATED"/>
    <property type="match status" value="1"/>
</dbReference>
<dbReference type="InterPro" id="IPR000477">
    <property type="entry name" value="RT_dom"/>
</dbReference>
<proteinExistence type="predicted"/>
<dbReference type="CDD" id="cd01650">
    <property type="entry name" value="RT_nLTR_like"/>
    <property type="match status" value="1"/>
</dbReference>
<feature type="domain" description="Reverse transcriptase" evidence="1">
    <location>
        <begin position="1"/>
        <end position="220"/>
    </location>
</feature>
<dbReference type="AlphaFoldDB" id="A0AAV3PTN8"/>
<dbReference type="SUPFAM" id="SSF56672">
    <property type="entry name" value="DNA/RNA polymerases"/>
    <property type="match status" value="1"/>
</dbReference>
<dbReference type="PANTHER" id="PTHR33116:SF80">
    <property type="entry name" value="REVERSE TRANSCRIPTASE ZINC-BINDING DOMAIN-CONTAINING PROTEIN"/>
    <property type="match status" value="1"/>
</dbReference>
<protein>
    <recommendedName>
        <fullName evidence="1">Reverse transcriptase domain-containing protein</fullName>
    </recommendedName>
</protein>
<evidence type="ECO:0000313" key="2">
    <source>
        <dbReference type="EMBL" id="GAA0155152.1"/>
    </source>
</evidence>
<dbReference type="InterPro" id="IPR043502">
    <property type="entry name" value="DNA/RNA_pol_sf"/>
</dbReference>
<evidence type="ECO:0000313" key="3">
    <source>
        <dbReference type="Proteomes" id="UP001454036"/>
    </source>
</evidence>